<protein>
    <recommendedName>
        <fullName evidence="3">Sulfotransferase family protein</fullName>
    </recommendedName>
</protein>
<name>A0ABW2TRA4_9PSEU</name>
<proteinExistence type="predicted"/>
<organism evidence="1 2">
    <name type="scientific">Actinokineospora soli</name>
    <dbReference type="NCBI Taxonomy" id="1048753"/>
    <lineage>
        <taxon>Bacteria</taxon>
        <taxon>Bacillati</taxon>
        <taxon>Actinomycetota</taxon>
        <taxon>Actinomycetes</taxon>
        <taxon>Pseudonocardiales</taxon>
        <taxon>Pseudonocardiaceae</taxon>
        <taxon>Actinokineospora</taxon>
    </lineage>
</organism>
<dbReference type="Gene3D" id="3.40.50.300">
    <property type="entry name" value="P-loop containing nucleotide triphosphate hydrolases"/>
    <property type="match status" value="1"/>
</dbReference>
<reference evidence="2" key="1">
    <citation type="journal article" date="2019" name="Int. J. Syst. Evol. Microbiol.">
        <title>The Global Catalogue of Microorganisms (GCM) 10K type strain sequencing project: providing services to taxonomists for standard genome sequencing and annotation.</title>
        <authorList>
            <consortium name="The Broad Institute Genomics Platform"/>
            <consortium name="The Broad Institute Genome Sequencing Center for Infectious Disease"/>
            <person name="Wu L."/>
            <person name="Ma J."/>
        </authorList>
    </citation>
    <scope>NUCLEOTIDE SEQUENCE [LARGE SCALE GENOMIC DNA]</scope>
    <source>
        <strain evidence="2">JCM 17695</strain>
    </source>
</reference>
<keyword evidence="2" id="KW-1185">Reference proteome</keyword>
<dbReference type="InterPro" id="IPR027417">
    <property type="entry name" value="P-loop_NTPase"/>
</dbReference>
<dbReference type="SUPFAM" id="SSF52540">
    <property type="entry name" value="P-loop containing nucleoside triphosphate hydrolases"/>
    <property type="match status" value="1"/>
</dbReference>
<gene>
    <name evidence="1" type="ORF">ACFQV2_25585</name>
</gene>
<sequence length="284" mass="31192">MTTANTSPAPLGETLATHYSTRVALVSPPRTGSTPVARLLWQHPLITHHCHEPFEAVYWGSAGVESVERNLVNPMDVATGERGPLPVDGGLLVKEMSFQLDDDRFRFLAEVATAPVVFVVRDPRLSTTSRLRVVRELYDEGTFEPWESGWDALGKQVRACRDHGIDYVVLDSDDLRADPEGVSAALVAALGLPGATGLHRWSARSGLRLVAPEVGALMGTRRAEDDPFYRRVLASEGVQPPEEPDWIEEGELIEAAGLSEHVAEWRALHADLLADPRRLRGEAR</sequence>
<evidence type="ECO:0000313" key="1">
    <source>
        <dbReference type="EMBL" id="MFC7616342.1"/>
    </source>
</evidence>
<evidence type="ECO:0008006" key="3">
    <source>
        <dbReference type="Google" id="ProtNLM"/>
    </source>
</evidence>
<comment type="caution">
    <text evidence="1">The sequence shown here is derived from an EMBL/GenBank/DDBJ whole genome shotgun (WGS) entry which is preliminary data.</text>
</comment>
<accession>A0ABW2TRA4</accession>
<dbReference type="EMBL" id="JBHTEY010000004">
    <property type="protein sequence ID" value="MFC7616342.1"/>
    <property type="molecule type" value="Genomic_DNA"/>
</dbReference>
<dbReference type="Proteomes" id="UP001596512">
    <property type="component" value="Unassembled WGS sequence"/>
</dbReference>
<evidence type="ECO:0000313" key="2">
    <source>
        <dbReference type="Proteomes" id="UP001596512"/>
    </source>
</evidence>